<gene>
    <name evidence="2" type="ORF">AVEN_190301_1</name>
    <name evidence="3" type="ORF">AVEN_238806_1</name>
</gene>
<feature type="region of interest" description="Disordered" evidence="1">
    <location>
        <begin position="1"/>
        <end position="20"/>
    </location>
</feature>
<protein>
    <submittedName>
        <fullName evidence="2">Uncharacterized protein</fullName>
    </submittedName>
</protein>
<comment type="caution">
    <text evidence="2">The sequence shown here is derived from an EMBL/GenBank/DDBJ whole genome shotgun (WGS) entry which is preliminary data.</text>
</comment>
<dbReference type="EMBL" id="BGPR01289406">
    <property type="protein sequence ID" value="GBN42680.1"/>
    <property type="molecule type" value="Genomic_DNA"/>
</dbReference>
<evidence type="ECO:0000313" key="4">
    <source>
        <dbReference type="Proteomes" id="UP000499080"/>
    </source>
</evidence>
<keyword evidence="4" id="KW-1185">Reference proteome</keyword>
<dbReference type="AlphaFoldDB" id="A0A4Y2NTK9"/>
<feature type="compositionally biased region" description="Basic and acidic residues" evidence="1">
    <location>
        <begin position="1"/>
        <end position="15"/>
    </location>
</feature>
<evidence type="ECO:0000256" key="1">
    <source>
        <dbReference type="SAM" id="MobiDB-lite"/>
    </source>
</evidence>
<organism evidence="2 4">
    <name type="scientific">Araneus ventricosus</name>
    <name type="common">Orbweaver spider</name>
    <name type="synonym">Epeira ventricosa</name>
    <dbReference type="NCBI Taxonomy" id="182803"/>
    <lineage>
        <taxon>Eukaryota</taxon>
        <taxon>Metazoa</taxon>
        <taxon>Ecdysozoa</taxon>
        <taxon>Arthropoda</taxon>
        <taxon>Chelicerata</taxon>
        <taxon>Arachnida</taxon>
        <taxon>Araneae</taxon>
        <taxon>Araneomorphae</taxon>
        <taxon>Entelegynae</taxon>
        <taxon>Araneoidea</taxon>
        <taxon>Araneidae</taxon>
        <taxon>Araneus</taxon>
    </lineage>
</organism>
<feature type="non-terminal residue" evidence="2">
    <location>
        <position position="1"/>
    </location>
</feature>
<name>A0A4Y2NTK9_ARAVE</name>
<accession>A0A4Y2NTK9</accession>
<sequence>AKDNEPTIRDDEHTIRAASVRRKRKYRTSLVRTPDQIDGNYLKLPRLVKLT</sequence>
<evidence type="ECO:0000313" key="3">
    <source>
        <dbReference type="EMBL" id="GBN42680.1"/>
    </source>
</evidence>
<evidence type="ECO:0000313" key="2">
    <source>
        <dbReference type="EMBL" id="GBN42651.1"/>
    </source>
</evidence>
<dbReference type="Proteomes" id="UP000499080">
    <property type="component" value="Unassembled WGS sequence"/>
</dbReference>
<reference evidence="2 4" key="1">
    <citation type="journal article" date="2019" name="Sci. Rep.">
        <title>Orb-weaving spider Araneus ventricosus genome elucidates the spidroin gene catalogue.</title>
        <authorList>
            <person name="Kono N."/>
            <person name="Nakamura H."/>
            <person name="Ohtoshi R."/>
            <person name="Moran D.A.P."/>
            <person name="Shinohara A."/>
            <person name="Yoshida Y."/>
            <person name="Fujiwara M."/>
            <person name="Mori M."/>
            <person name="Tomita M."/>
            <person name="Arakawa K."/>
        </authorList>
    </citation>
    <scope>NUCLEOTIDE SEQUENCE [LARGE SCALE GENOMIC DNA]</scope>
</reference>
<dbReference type="EMBL" id="BGPR01289395">
    <property type="protein sequence ID" value="GBN42651.1"/>
    <property type="molecule type" value="Genomic_DNA"/>
</dbReference>
<proteinExistence type="predicted"/>